<protein>
    <submittedName>
        <fullName evidence="4">Class II aldolase/adducin family protein</fullName>
    </submittedName>
</protein>
<dbReference type="GO" id="GO:0005829">
    <property type="term" value="C:cytosol"/>
    <property type="evidence" value="ECO:0007669"/>
    <property type="project" value="TreeGrafter"/>
</dbReference>
<dbReference type="GO" id="GO:0016832">
    <property type="term" value="F:aldehyde-lyase activity"/>
    <property type="evidence" value="ECO:0007669"/>
    <property type="project" value="TreeGrafter"/>
</dbReference>
<proteinExistence type="predicted"/>
<name>A0AA41Y5L1_9BACT</name>
<gene>
    <name evidence="4" type="ORF">N2K84_05950</name>
</gene>
<reference evidence="4" key="1">
    <citation type="submission" date="2022-10" db="EMBL/GenBank/DDBJ databases">
        <title>Gaoshiqiia sediminis gen. nov., sp. nov., isolated from coastal sediment.</title>
        <authorList>
            <person name="Yu W.X."/>
            <person name="Mu D.S."/>
            <person name="Du J.Z."/>
            <person name="Liang Y.Q."/>
        </authorList>
    </citation>
    <scope>NUCLEOTIDE SEQUENCE</scope>
    <source>
        <strain evidence="4">A06</strain>
    </source>
</reference>
<keyword evidence="1" id="KW-0479">Metal-binding</keyword>
<evidence type="ECO:0000256" key="2">
    <source>
        <dbReference type="ARBA" id="ARBA00023239"/>
    </source>
</evidence>
<sequence length="431" mass="48241">MRKLDPALMHPRDQITMIIDKIYRSGLTTTSGGNVSIIDENGDIWVTPSAIDKGSLRPSDIMCVKKDGSIVGRHKPSSEYPFHRAIYECRPEIKAVIHAHPPALVSFSIVRQIPNTNVIPQAKYICGDIGYAPYELPGSEILGDVIAEEFKKGFNAVIMENHGTVVGGTDMVDAFQRFETLEFCCRTIIYGNTIGTPNYLTDQQIDEFEDQIPRLLPEMESVEYPSDERAIREEIKKIVHRACAQGLMISSYGTVSVRWRGNDFLITPPTVSRWDMQNEDIVQIKDGKREPGKIPSRSTWLHQEIYKRNPHVNSIILTQTPYLMAYSVTGEKLDVRTIPESWIFLQDIPNMPFGSHFAGEEAILNTISKDTPAVLVNNDSVIVTGDKLLGTFDKLEVAEFSAKSLVMGASLGALVPINDDQVEDLRKKFLS</sequence>
<dbReference type="PANTHER" id="PTHR22789">
    <property type="entry name" value="FUCULOSE PHOSPHATE ALDOLASE"/>
    <property type="match status" value="1"/>
</dbReference>
<evidence type="ECO:0000313" key="4">
    <source>
        <dbReference type="EMBL" id="MCW0482265.1"/>
    </source>
</evidence>
<dbReference type="Proteomes" id="UP001163821">
    <property type="component" value="Unassembled WGS sequence"/>
</dbReference>
<accession>A0AA41Y5L1</accession>
<dbReference type="SMART" id="SM01007">
    <property type="entry name" value="Aldolase_II"/>
    <property type="match status" value="2"/>
</dbReference>
<dbReference type="InterPro" id="IPR001303">
    <property type="entry name" value="Aldolase_II/adducin_N"/>
</dbReference>
<dbReference type="AlphaFoldDB" id="A0AA41Y5L1"/>
<dbReference type="InterPro" id="IPR050197">
    <property type="entry name" value="Aldolase_class_II_sugar_metab"/>
</dbReference>
<dbReference type="GO" id="GO:0046872">
    <property type="term" value="F:metal ion binding"/>
    <property type="evidence" value="ECO:0007669"/>
    <property type="project" value="UniProtKB-KW"/>
</dbReference>
<evidence type="ECO:0000313" key="5">
    <source>
        <dbReference type="Proteomes" id="UP001163821"/>
    </source>
</evidence>
<feature type="domain" description="Class II aldolase/adducin N-terminal" evidence="3">
    <location>
        <begin position="13"/>
        <end position="189"/>
    </location>
</feature>
<keyword evidence="5" id="KW-1185">Reference proteome</keyword>
<dbReference type="Gene3D" id="3.40.225.10">
    <property type="entry name" value="Class II aldolase/adducin N-terminal domain"/>
    <property type="match status" value="2"/>
</dbReference>
<dbReference type="SUPFAM" id="SSF53639">
    <property type="entry name" value="AraD/HMP-PK domain-like"/>
    <property type="match status" value="2"/>
</dbReference>
<dbReference type="Pfam" id="PF00596">
    <property type="entry name" value="Aldolase_II"/>
    <property type="match status" value="2"/>
</dbReference>
<organism evidence="4 5">
    <name type="scientific">Gaoshiqia sediminis</name>
    <dbReference type="NCBI Taxonomy" id="2986998"/>
    <lineage>
        <taxon>Bacteria</taxon>
        <taxon>Pseudomonadati</taxon>
        <taxon>Bacteroidota</taxon>
        <taxon>Bacteroidia</taxon>
        <taxon>Marinilabiliales</taxon>
        <taxon>Prolixibacteraceae</taxon>
        <taxon>Gaoshiqia</taxon>
    </lineage>
</organism>
<dbReference type="InterPro" id="IPR036409">
    <property type="entry name" value="Aldolase_II/adducin_N_sf"/>
</dbReference>
<comment type="caution">
    <text evidence="4">The sequence shown here is derived from an EMBL/GenBank/DDBJ whole genome shotgun (WGS) entry which is preliminary data.</text>
</comment>
<feature type="domain" description="Class II aldolase/adducin N-terminal" evidence="3">
    <location>
        <begin position="233"/>
        <end position="406"/>
    </location>
</feature>
<keyword evidence="2" id="KW-0456">Lyase</keyword>
<dbReference type="PANTHER" id="PTHR22789:SF0">
    <property type="entry name" value="3-OXO-TETRONATE 4-PHOSPHATE DECARBOXYLASE-RELATED"/>
    <property type="match status" value="1"/>
</dbReference>
<evidence type="ECO:0000259" key="3">
    <source>
        <dbReference type="SMART" id="SM01007"/>
    </source>
</evidence>
<dbReference type="RefSeq" id="WP_282590871.1">
    <property type="nucleotide sequence ID" value="NZ_JAPAAF010000005.1"/>
</dbReference>
<evidence type="ECO:0000256" key="1">
    <source>
        <dbReference type="ARBA" id="ARBA00022723"/>
    </source>
</evidence>
<dbReference type="EMBL" id="JAPAAF010000005">
    <property type="protein sequence ID" value="MCW0482265.1"/>
    <property type="molecule type" value="Genomic_DNA"/>
</dbReference>
<dbReference type="GO" id="GO:0019323">
    <property type="term" value="P:pentose catabolic process"/>
    <property type="evidence" value="ECO:0007669"/>
    <property type="project" value="TreeGrafter"/>
</dbReference>